<keyword evidence="1" id="KW-1133">Transmembrane helix</keyword>
<dbReference type="AlphaFoldDB" id="A0A8I6WYC0"/>
<reference evidence="3" key="3">
    <citation type="submission" date="2022-01" db="UniProtKB">
        <authorList>
            <consortium name="EnsemblPlants"/>
        </authorList>
    </citation>
    <scope>IDENTIFICATION</scope>
    <source>
        <strain evidence="3">subsp. vulgare</strain>
    </source>
</reference>
<sequence length="139" mass="16075">MVLACLIVLSICLQLYNPSLHVYVMFFLHILRCEHSCNLVQVLCHKTGNYKLFEIGKPNDQQYHAKCSFLGGDRIQTVQLLCILGLLRFFLLSLLFVFFFSHPFYCISLEILLQTNMQTSLSEVLTDNTGKLISWLHML</sequence>
<protein>
    <submittedName>
        <fullName evidence="3">Uncharacterized protein</fullName>
    </submittedName>
</protein>
<name>A0A8I6WYC0_HORVV</name>
<organism evidence="3 4">
    <name type="scientific">Hordeum vulgare subsp. vulgare</name>
    <name type="common">Domesticated barley</name>
    <dbReference type="NCBI Taxonomy" id="112509"/>
    <lineage>
        <taxon>Eukaryota</taxon>
        <taxon>Viridiplantae</taxon>
        <taxon>Streptophyta</taxon>
        <taxon>Embryophyta</taxon>
        <taxon>Tracheophyta</taxon>
        <taxon>Spermatophyta</taxon>
        <taxon>Magnoliopsida</taxon>
        <taxon>Liliopsida</taxon>
        <taxon>Poales</taxon>
        <taxon>Poaceae</taxon>
        <taxon>BOP clade</taxon>
        <taxon>Pooideae</taxon>
        <taxon>Triticodae</taxon>
        <taxon>Triticeae</taxon>
        <taxon>Hordeinae</taxon>
        <taxon>Hordeum</taxon>
    </lineage>
</organism>
<proteinExistence type="predicted"/>
<evidence type="ECO:0000313" key="3">
    <source>
        <dbReference type="EnsemblPlants" id="HORVU.MOREX.r3.1HG0090640.1.CDS1"/>
    </source>
</evidence>
<accession>A0A8I6WYC0</accession>
<keyword evidence="1" id="KW-0472">Membrane</keyword>
<keyword evidence="4" id="KW-1185">Reference proteome</keyword>
<feature type="signal peptide" evidence="2">
    <location>
        <begin position="1"/>
        <end position="21"/>
    </location>
</feature>
<feature type="chain" id="PRO_5044348266" evidence="2">
    <location>
        <begin position="22"/>
        <end position="139"/>
    </location>
</feature>
<evidence type="ECO:0000313" key="4">
    <source>
        <dbReference type="Proteomes" id="UP000011116"/>
    </source>
</evidence>
<keyword evidence="1" id="KW-0812">Transmembrane</keyword>
<reference evidence="3" key="2">
    <citation type="submission" date="2020-10" db="EMBL/GenBank/DDBJ databases">
        <authorList>
            <person name="Scholz U."/>
            <person name="Mascher M."/>
            <person name="Fiebig A."/>
        </authorList>
    </citation>
    <scope>NUCLEOTIDE SEQUENCE [LARGE SCALE GENOMIC DNA]</scope>
    <source>
        <strain evidence="3">cv. Morex</strain>
    </source>
</reference>
<feature type="transmembrane region" description="Helical" evidence="1">
    <location>
        <begin position="78"/>
        <end position="100"/>
    </location>
</feature>
<dbReference type="Gramene" id="HORVU.MOREX.r3.1HG0090640.1">
    <property type="protein sequence ID" value="HORVU.MOREX.r3.1HG0090640.1.CDS1"/>
    <property type="gene ID" value="HORVU.MOREX.r3.1HG0090640"/>
</dbReference>
<reference evidence="4" key="1">
    <citation type="journal article" date="2012" name="Nature">
        <title>A physical, genetic and functional sequence assembly of the barley genome.</title>
        <authorList>
            <consortium name="The International Barley Genome Sequencing Consortium"/>
            <person name="Mayer K.F."/>
            <person name="Waugh R."/>
            <person name="Brown J.W."/>
            <person name="Schulman A."/>
            <person name="Langridge P."/>
            <person name="Platzer M."/>
            <person name="Fincher G.B."/>
            <person name="Muehlbauer G.J."/>
            <person name="Sato K."/>
            <person name="Close T.J."/>
            <person name="Wise R.P."/>
            <person name="Stein N."/>
        </authorList>
    </citation>
    <scope>NUCLEOTIDE SEQUENCE [LARGE SCALE GENOMIC DNA]</scope>
    <source>
        <strain evidence="4">cv. Morex</strain>
    </source>
</reference>
<dbReference type="EnsemblPlants" id="HORVU.MOREX.r3.1HG0090640.1">
    <property type="protein sequence ID" value="HORVU.MOREX.r3.1HG0090640.1.CDS1"/>
    <property type="gene ID" value="HORVU.MOREX.r3.1HG0090640"/>
</dbReference>
<keyword evidence="2" id="KW-0732">Signal</keyword>
<dbReference type="Proteomes" id="UP000011116">
    <property type="component" value="Chromosome 1H"/>
</dbReference>
<evidence type="ECO:0000256" key="2">
    <source>
        <dbReference type="SAM" id="SignalP"/>
    </source>
</evidence>
<evidence type="ECO:0000256" key="1">
    <source>
        <dbReference type="SAM" id="Phobius"/>
    </source>
</evidence>